<evidence type="ECO:0000256" key="3">
    <source>
        <dbReference type="RuleBase" id="RU004046"/>
    </source>
</evidence>
<dbReference type="Pfam" id="PF02685">
    <property type="entry name" value="Glucokinase"/>
    <property type="match status" value="1"/>
</dbReference>
<evidence type="ECO:0000313" key="4">
    <source>
        <dbReference type="EMBL" id="SHI38780.1"/>
    </source>
</evidence>
<dbReference type="CDD" id="cd24008">
    <property type="entry name" value="ASKHA_NBD_GLK"/>
    <property type="match status" value="1"/>
</dbReference>
<reference evidence="4 5" key="1">
    <citation type="submission" date="2016-11" db="EMBL/GenBank/DDBJ databases">
        <authorList>
            <person name="Jaros S."/>
            <person name="Januszkiewicz K."/>
            <person name="Wedrychowicz H."/>
        </authorList>
    </citation>
    <scope>NUCLEOTIDE SEQUENCE [LARGE SCALE GENOMIC DNA]</scope>
    <source>
        <strain evidence="4 5">DSM 26892</strain>
    </source>
</reference>
<keyword evidence="5" id="KW-1185">Reference proteome</keyword>
<organism evidence="4 5">
    <name type="scientific">Palleronia salina</name>
    <dbReference type="NCBI Taxonomy" id="313368"/>
    <lineage>
        <taxon>Bacteria</taxon>
        <taxon>Pseudomonadati</taxon>
        <taxon>Pseudomonadota</taxon>
        <taxon>Alphaproteobacteria</taxon>
        <taxon>Rhodobacterales</taxon>
        <taxon>Roseobacteraceae</taxon>
        <taxon>Palleronia</taxon>
    </lineage>
</organism>
<name>A0A1M6AQK5_9RHOB</name>
<dbReference type="AlphaFoldDB" id="A0A1M6AQK5"/>
<sequence length="325" mass="34036">MPASPVRTVVADVGGTNTRAALALDGVVQPETISKFRNQGREGLGEILGAFLSEQGVSDCAGACIAMAGPVMDGVGRLTNVGWTMTRADLAACTGAETVAILNDLQAQGHAVDHISDDNLRQLVPGPTGADHNAKLVVGIGTGFNAVPVFRTETGRYVPPCESGHVTFPVLSEDDMSLARFVSTAHGFPGVEDVLSGRGLERTYAWAGGETTRKDSSQIMAALEQGDDPVAIRAAEAFVQAMGRVTGDLALTHLPFGGIYMIGGMARALTPHLARFGFDEAFRAKGRFSDFMMQFAVWGVEDDFAALTGCAQHLEGLMAAGITHG</sequence>
<evidence type="ECO:0000256" key="2">
    <source>
        <dbReference type="ARBA" id="ARBA00022777"/>
    </source>
</evidence>
<dbReference type="GO" id="GO:0004340">
    <property type="term" value="F:glucokinase activity"/>
    <property type="evidence" value="ECO:0007669"/>
    <property type="project" value="InterPro"/>
</dbReference>
<dbReference type="SUPFAM" id="SSF53067">
    <property type="entry name" value="Actin-like ATPase domain"/>
    <property type="match status" value="1"/>
</dbReference>
<dbReference type="InterPro" id="IPR043129">
    <property type="entry name" value="ATPase_NBD"/>
</dbReference>
<protein>
    <submittedName>
        <fullName evidence="4">Glucokinase</fullName>
    </submittedName>
</protein>
<keyword evidence="1" id="KW-0808">Transferase</keyword>
<dbReference type="Gene3D" id="3.40.367.20">
    <property type="match status" value="1"/>
</dbReference>
<keyword evidence="2 4" id="KW-0418">Kinase</keyword>
<dbReference type="STRING" id="313368.SAMN04488012_101218"/>
<comment type="similarity">
    <text evidence="3">Belongs to the bacterial glucokinase family.</text>
</comment>
<evidence type="ECO:0000256" key="1">
    <source>
        <dbReference type="ARBA" id="ARBA00022679"/>
    </source>
</evidence>
<dbReference type="Gene3D" id="3.30.420.40">
    <property type="match status" value="1"/>
</dbReference>
<dbReference type="GO" id="GO:0005524">
    <property type="term" value="F:ATP binding"/>
    <property type="evidence" value="ECO:0007669"/>
    <property type="project" value="InterPro"/>
</dbReference>
<dbReference type="GO" id="GO:0005829">
    <property type="term" value="C:cytosol"/>
    <property type="evidence" value="ECO:0007669"/>
    <property type="project" value="TreeGrafter"/>
</dbReference>
<dbReference type="InterPro" id="IPR050201">
    <property type="entry name" value="Bacterial_glucokinase"/>
</dbReference>
<dbReference type="GO" id="GO:0005536">
    <property type="term" value="F:D-glucose binding"/>
    <property type="evidence" value="ECO:0007669"/>
    <property type="project" value="InterPro"/>
</dbReference>
<accession>A0A1M6AQK5</accession>
<dbReference type="Proteomes" id="UP000184040">
    <property type="component" value="Unassembled WGS sequence"/>
</dbReference>
<dbReference type="GO" id="GO:0006096">
    <property type="term" value="P:glycolytic process"/>
    <property type="evidence" value="ECO:0007669"/>
    <property type="project" value="InterPro"/>
</dbReference>
<dbReference type="InterPro" id="IPR003836">
    <property type="entry name" value="Glucokinase"/>
</dbReference>
<dbReference type="RefSeq" id="WP_073125794.1">
    <property type="nucleotide sequence ID" value="NZ_FQZA01000001.1"/>
</dbReference>
<dbReference type="EMBL" id="FQZA01000001">
    <property type="protein sequence ID" value="SHI38780.1"/>
    <property type="molecule type" value="Genomic_DNA"/>
</dbReference>
<gene>
    <name evidence="4" type="ORF">SAMN04488012_101218</name>
</gene>
<dbReference type="PANTHER" id="PTHR47690:SF1">
    <property type="entry name" value="GLUCOKINASE"/>
    <property type="match status" value="1"/>
</dbReference>
<dbReference type="PANTHER" id="PTHR47690">
    <property type="entry name" value="GLUCOKINASE"/>
    <property type="match status" value="1"/>
</dbReference>
<evidence type="ECO:0000313" key="5">
    <source>
        <dbReference type="Proteomes" id="UP000184040"/>
    </source>
</evidence>
<proteinExistence type="inferred from homology"/>